<dbReference type="Proteomes" id="UP000198779">
    <property type="component" value="Unassembled WGS sequence"/>
</dbReference>
<reference evidence="3" key="1">
    <citation type="submission" date="2016-10" db="EMBL/GenBank/DDBJ databases">
        <authorList>
            <person name="Varghese N."/>
            <person name="Submissions S."/>
        </authorList>
    </citation>
    <scope>NUCLEOTIDE SEQUENCE [LARGE SCALE GENOMIC DNA]</scope>
    <source>
        <strain evidence="3">BP1-148</strain>
    </source>
</reference>
<dbReference type="STRING" id="645274.SAMN04487901_101197"/>
<gene>
    <name evidence="2" type="ORF">SAMN04487901_101197</name>
</gene>
<dbReference type="SMART" id="SM00060">
    <property type="entry name" value="FN3"/>
    <property type="match status" value="1"/>
</dbReference>
<keyword evidence="3" id="KW-1185">Reference proteome</keyword>
<dbReference type="InterPro" id="IPR036116">
    <property type="entry name" value="FN3_sf"/>
</dbReference>
<dbReference type="Gene3D" id="2.160.20.110">
    <property type="match status" value="6"/>
</dbReference>
<protein>
    <recommendedName>
        <fullName evidence="1">Fibronectin type-III domain-containing protein</fullName>
    </recommendedName>
</protein>
<evidence type="ECO:0000313" key="2">
    <source>
        <dbReference type="EMBL" id="SDG18075.1"/>
    </source>
</evidence>
<dbReference type="Pfam" id="PF00041">
    <property type="entry name" value="fn3"/>
    <property type="match status" value="1"/>
</dbReference>
<dbReference type="CDD" id="cd00063">
    <property type="entry name" value="FN3"/>
    <property type="match status" value="1"/>
</dbReference>
<name>A0A1G7S4X2_9BACT</name>
<dbReference type="PROSITE" id="PS50853">
    <property type="entry name" value="FN3"/>
    <property type="match status" value="1"/>
</dbReference>
<dbReference type="SUPFAM" id="SSF49265">
    <property type="entry name" value="Fibronectin type III"/>
    <property type="match status" value="1"/>
</dbReference>
<proteinExistence type="predicted"/>
<evidence type="ECO:0000259" key="1">
    <source>
        <dbReference type="PROSITE" id="PS50853"/>
    </source>
</evidence>
<dbReference type="RefSeq" id="WP_091813748.1">
    <property type="nucleotide sequence ID" value="NZ_FNCQ01000001.1"/>
</dbReference>
<dbReference type="InterPro" id="IPR013783">
    <property type="entry name" value="Ig-like_fold"/>
</dbReference>
<sequence length="2686" mass="285223">MGTSTSDYFGGTFDGDGHTITLDLTSDGDYCAPFRYCGSGTTIKRLRIAGTINTSHEYAAGLVGYLSNGILNIINCWNSVTINSCKDDDYTNLGGFVGFANSTTNIVNCRFDGKLLGASSNGCGGFVGSPSSSKTLTVSNCLFAPTEVTFGANNSSTFVRNLSVSGKITNSYYTEKLGTEQGTAVGTMTNSELQEALGNGWEISSDKVVPVMDIKNLTAGSIICNTFFPYTGSEITVTPTVKDMDGNTIDAANYSVVISPCTVQASGNYTMTVTGNANGYSGTLTHSFRVALQLSGAGTEAKPYTIATTADWNKFAQIVNEGYNYEGEFVKLTADIDNVTTMVGLREDGGDQLLDAPFKGTFDGGYHTLTAAIVSTATGTGVNEQGVAPFHYIKHATIKNLKVAGSITSDSQYAGGLVGWAGSGSSSEKNTITDCVVTATLTIGANSAGGLVGNVQPSGYSSDNYTYFTNCVFAGTIQSSTSEQRTAGGFFGYGSATTYFTNCLENGTYANLSLMSPRGAYDSYYNKSVTSLYYVNKIGSVSYITEDNGCHQVVTAVPADNIYLTRTINGYTVYQPAILSDLKDAFVYNNGNPVSISYVLKMGNTAMTKDTDYELTIKNSSDVTVAPEDLKEVGTYTIHFTAKAGNEAGYTGEIVRSFQIIVGKSLDGYVFATEGEADDKVYLINDESDLERLAAYVGSGHNTSGLTFKLKADINMKAPHTAIGGNYDNNFRYFRGTFDGNKKTISNLTINKPEVSGQGLFGALGENALVKDVTVDNYNIIGKASVGAIAGYVNASATNRATIKNCHTNGKSVGSVPGAECHGGIIGYGYHYVDIIDCTAQGTISTTVANNSYGGIIGYADLSVNVTSCENTASITGDGSNHGGIVGYNKNSNNRFTQNLNTGIVEGSEYKGSIAGYSNSYYCYTNNYYANPCTVKALNNNDYSGYGERGYIVTAGSHIASISAAEEGVVESVLTGKKYYKKGDWTLTLTPDQNGVSFVSYACEGGTLTNLTTVGGEHKLSITDQDVTISAIVSNNSGVDMSTVEIATIPDQRWKGVAITPELTVTAGGTPLVEGTDYLMDIADNAIVGMATITLTGINGYKGTATKTFNIVDFPLLDPQAANSESNPYLIADEEDLQALASIVNSGARTNGYYKQKENITLTKEHTAIGNGSSNFQGNYDGDKKIISGLVINKPNNNYQGLFGYIFNATVRNVVLDNVDITAKEYVGGVVGRSGSSYINTCSVSGAIKTADDVEAKYHGGIVGYMSWYRIEGCVNTATVTGNGTNSQEFGGIAGYMSVTTVKDCFNAGEVTGTSYVGSVVGHVYSGTLTTNYHTVSTTGGVGAQNVSTGTDQSGAEIVFAVTAGENTQVTLPETPAKVYNETNYYKNGTEVTLNYNTPAGKFFDQYTVSSGSITDPYVIDGKHILTGVTDNVTITGTYTDKMDVASNAVTVHCGIIPYTGDVITVAPVVTRLGVTLVQGTDYTVTTTPAVVQAAGEYTLTITGKGDYTGTKQATFFVKEATIIKNAKEWADFAANVNAGTGNDDYYKLADDFDNTETAVTATVGTGEHPFTGLFDGNGKTLNVNISETSTQGTAPFREIAGATIKNLTVSGSVTGTTHAAGLVGLTRSGVNYIENCVVNTNVTCSTGTNRHIGGVVGYGTQSTVNISNTAYTGVLYNSQNYAGGLLGWSDGGKLNITNCLVTASKSGSGKFHPIAVKNTGVEMEVNVNGAFYTNDATLTDDNYIAATGKKVYAGAQEAFCKKEYTFSETDYYSKDATVIGNVANLIEYTGTAITVTPTVTYGGTALTATDFTFVTDPATVQEKGEYTLTITGQGNYAGTQTMKFHVVAGVQNGEGTETSPFIIASGADWNNFADNITSGAYNYSGKFVQMTDNITVSTMAGNSEANSFQGTFLGTAGKTMTLNLTGTEDCCAPFGSLKNATIKDLTIAGTVTTGHKFGASIAAHNYGTTHIQNCVSTAEIISTFEKSADGTHGGLVALNESSAKLYFNNSVFAGKLLGANATSNGGFVGYTNSSIYYTDCLFAPAEITMRPSNSFTFNRNGNNSLTRAYYLTEFGSTQGVIAYTSENVPATGLFGQITAADGNTYYVEGSFNGIDDNYAYTGNAISINPTYAISNESVSFVKDADYEVTITKDGNPVTEVKGIGDYVFTFTAKDGGKCKGSYTKNVNVYAAVPTNFICSELTASTATLTWSDNYAANWTVELSESSDFSSILDTKNVTEKTVTFDGLTVDVDYYARVKAVYGEASSNWSPTISIQPTTKHVIGSGTSTHNLLPSNNFYNYSLTQQIYTADEMGQAGTVMNIDFYNAGEENRTRKYVVYMVNTTKESFSGSKDWINVTEEGVVKVFEGDVTFAHGQWSTITLDTPFNYDNTKNLAIIIDDNTGSYTSNTPFRVFSATSQAIYVYSDNVNYDPTKPTDYSGSILSVKNQLRIRIVKKMELTDNATDNSATIDANDGKFADVTLKDRTLYKDGEWNTICLPFNVMLAGSPLEGATAKTLIDATNDGSTITLSFGDAVSELVAGTPYIIKWDAAAENIVEPVFSGVIIDKTDNQISLDGGNVKFIGYYDALPITSANDDIYYMTVGNVLRHTGVARTLNACRAYFKFADPSAAREFVLDFGDSQTTGIMSVDTDSKVDNIYDLGGRKMNSNSRLKKGLYIQNGKKTVIK</sequence>
<dbReference type="InterPro" id="IPR003961">
    <property type="entry name" value="FN3_dom"/>
</dbReference>
<evidence type="ECO:0000313" key="3">
    <source>
        <dbReference type="Proteomes" id="UP000198779"/>
    </source>
</evidence>
<dbReference type="Gene3D" id="2.60.40.10">
    <property type="entry name" value="Immunoglobulins"/>
    <property type="match status" value="1"/>
</dbReference>
<organism evidence="2 3">
    <name type="scientific">Prevotella communis</name>
    <dbReference type="NCBI Taxonomy" id="2913614"/>
    <lineage>
        <taxon>Bacteria</taxon>
        <taxon>Pseudomonadati</taxon>
        <taxon>Bacteroidota</taxon>
        <taxon>Bacteroidia</taxon>
        <taxon>Bacteroidales</taxon>
        <taxon>Prevotellaceae</taxon>
        <taxon>Prevotella</taxon>
    </lineage>
</organism>
<feature type="domain" description="Fibronectin type-III" evidence="1">
    <location>
        <begin position="2193"/>
        <end position="2282"/>
    </location>
</feature>
<accession>A0A1G7S4X2</accession>
<dbReference type="EMBL" id="FNCQ01000001">
    <property type="protein sequence ID" value="SDG18075.1"/>
    <property type="molecule type" value="Genomic_DNA"/>
</dbReference>